<name>A0A5C3NPA0_9APHY</name>
<dbReference type="InParanoid" id="A0A5C3NPA0"/>
<keyword evidence="2" id="KW-1185">Reference proteome</keyword>
<dbReference type="Proteomes" id="UP000308197">
    <property type="component" value="Unassembled WGS sequence"/>
</dbReference>
<evidence type="ECO:0000313" key="2">
    <source>
        <dbReference type="Proteomes" id="UP000308197"/>
    </source>
</evidence>
<dbReference type="AlphaFoldDB" id="A0A5C3NPA0"/>
<evidence type="ECO:0000313" key="1">
    <source>
        <dbReference type="EMBL" id="TFK79356.1"/>
    </source>
</evidence>
<protein>
    <submittedName>
        <fullName evidence="1">Uncharacterized protein</fullName>
    </submittedName>
</protein>
<gene>
    <name evidence="1" type="ORF">K466DRAFT_570282</name>
</gene>
<dbReference type="EMBL" id="ML212062">
    <property type="protein sequence ID" value="TFK79356.1"/>
    <property type="molecule type" value="Genomic_DNA"/>
</dbReference>
<sequence length="213" mass="23102">MYQFVADPVRDIVEHVPCQAGQAPAQTSWRPEIALSPAGACPNLIGHAGRPVPGPGHAIEARQARPESPFCTMSYARRFVNAIYFDPQGTPRIRHVPVQSFAMGRGLQVPNVASVFYSAAPTDYLVVRMQRTGKTFVVHFPAEGRAGDGYAANVLVFRATAAFEGYTDCDLEDLSLARIAAGFAVVTCRNEPAADRKSDEVLVHEPRRPRGGP</sequence>
<organism evidence="1 2">
    <name type="scientific">Polyporus arcularius HHB13444</name>
    <dbReference type="NCBI Taxonomy" id="1314778"/>
    <lineage>
        <taxon>Eukaryota</taxon>
        <taxon>Fungi</taxon>
        <taxon>Dikarya</taxon>
        <taxon>Basidiomycota</taxon>
        <taxon>Agaricomycotina</taxon>
        <taxon>Agaricomycetes</taxon>
        <taxon>Polyporales</taxon>
        <taxon>Polyporaceae</taxon>
        <taxon>Polyporus</taxon>
    </lineage>
</organism>
<reference evidence="1 2" key="1">
    <citation type="journal article" date="2019" name="Nat. Ecol. Evol.">
        <title>Megaphylogeny resolves global patterns of mushroom evolution.</title>
        <authorList>
            <person name="Varga T."/>
            <person name="Krizsan K."/>
            <person name="Foldi C."/>
            <person name="Dima B."/>
            <person name="Sanchez-Garcia M."/>
            <person name="Sanchez-Ramirez S."/>
            <person name="Szollosi G.J."/>
            <person name="Szarkandi J.G."/>
            <person name="Papp V."/>
            <person name="Albert L."/>
            <person name="Andreopoulos W."/>
            <person name="Angelini C."/>
            <person name="Antonin V."/>
            <person name="Barry K.W."/>
            <person name="Bougher N.L."/>
            <person name="Buchanan P."/>
            <person name="Buyck B."/>
            <person name="Bense V."/>
            <person name="Catcheside P."/>
            <person name="Chovatia M."/>
            <person name="Cooper J."/>
            <person name="Damon W."/>
            <person name="Desjardin D."/>
            <person name="Finy P."/>
            <person name="Geml J."/>
            <person name="Haridas S."/>
            <person name="Hughes K."/>
            <person name="Justo A."/>
            <person name="Karasinski D."/>
            <person name="Kautmanova I."/>
            <person name="Kiss B."/>
            <person name="Kocsube S."/>
            <person name="Kotiranta H."/>
            <person name="LaButti K.M."/>
            <person name="Lechner B.E."/>
            <person name="Liimatainen K."/>
            <person name="Lipzen A."/>
            <person name="Lukacs Z."/>
            <person name="Mihaltcheva S."/>
            <person name="Morgado L.N."/>
            <person name="Niskanen T."/>
            <person name="Noordeloos M.E."/>
            <person name="Ohm R.A."/>
            <person name="Ortiz-Santana B."/>
            <person name="Ovrebo C."/>
            <person name="Racz N."/>
            <person name="Riley R."/>
            <person name="Savchenko A."/>
            <person name="Shiryaev A."/>
            <person name="Soop K."/>
            <person name="Spirin V."/>
            <person name="Szebenyi C."/>
            <person name="Tomsovsky M."/>
            <person name="Tulloss R.E."/>
            <person name="Uehling J."/>
            <person name="Grigoriev I.V."/>
            <person name="Vagvolgyi C."/>
            <person name="Papp T."/>
            <person name="Martin F.M."/>
            <person name="Miettinen O."/>
            <person name="Hibbett D.S."/>
            <person name="Nagy L.G."/>
        </authorList>
    </citation>
    <scope>NUCLEOTIDE SEQUENCE [LARGE SCALE GENOMIC DNA]</scope>
    <source>
        <strain evidence="1 2">HHB13444</strain>
    </source>
</reference>
<proteinExistence type="predicted"/>
<accession>A0A5C3NPA0</accession>